<dbReference type="InterPro" id="IPR007421">
    <property type="entry name" value="Schlafen_AlbA_2_dom"/>
</dbReference>
<evidence type="ECO:0000259" key="1">
    <source>
        <dbReference type="Pfam" id="PF04326"/>
    </source>
</evidence>
<name>A0A644VDA0_9ZZZZ</name>
<gene>
    <name evidence="2" type="ORF">SDC9_35274</name>
</gene>
<dbReference type="Pfam" id="PF04326">
    <property type="entry name" value="SLFN_AlbA_2"/>
    <property type="match status" value="1"/>
</dbReference>
<accession>A0A644VDA0</accession>
<dbReference type="Gene3D" id="3.30.950.30">
    <property type="entry name" value="Schlafen, AAA domain"/>
    <property type="match status" value="1"/>
</dbReference>
<feature type="domain" description="Schlafen AlbA-2" evidence="1">
    <location>
        <begin position="16"/>
        <end position="150"/>
    </location>
</feature>
<sequence>MPNGTDLQLYIQRGKEERYLEYKRSMTWTGNDTTKVKIAKAMMAMANLNNGGVIVVGMQEPTRGVWVPEVMTPQQIASFTQDDVAQWVNDYATPAVQFSIEAFPLNGNQFVIIQVQEFDAAPVICRKQKITGGENLEAGVIYYRSNRKIESAPISTDEDLRELISLAVDKGTSKQVSRLRSLGLIPTETTNQRDTQQYETERGGL</sequence>
<reference evidence="2" key="1">
    <citation type="submission" date="2019-08" db="EMBL/GenBank/DDBJ databases">
        <authorList>
            <person name="Kucharzyk K."/>
            <person name="Murdoch R.W."/>
            <person name="Higgins S."/>
            <person name="Loffler F."/>
        </authorList>
    </citation>
    <scope>NUCLEOTIDE SEQUENCE</scope>
</reference>
<dbReference type="EMBL" id="VSSQ01000275">
    <property type="protein sequence ID" value="MPL89241.1"/>
    <property type="molecule type" value="Genomic_DNA"/>
</dbReference>
<comment type="caution">
    <text evidence="2">The sequence shown here is derived from an EMBL/GenBank/DDBJ whole genome shotgun (WGS) entry which is preliminary data.</text>
</comment>
<dbReference type="InterPro" id="IPR038461">
    <property type="entry name" value="Schlafen_AlbA_2_dom_sf"/>
</dbReference>
<organism evidence="2">
    <name type="scientific">bioreactor metagenome</name>
    <dbReference type="NCBI Taxonomy" id="1076179"/>
    <lineage>
        <taxon>unclassified sequences</taxon>
        <taxon>metagenomes</taxon>
        <taxon>ecological metagenomes</taxon>
    </lineage>
</organism>
<dbReference type="AlphaFoldDB" id="A0A644VDA0"/>
<evidence type="ECO:0000313" key="2">
    <source>
        <dbReference type="EMBL" id="MPL89241.1"/>
    </source>
</evidence>
<protein>
    <recommendedName>
        <fullName evidence="1">Schlafen AlbA-2 domain-containing protein</fullName>
    </recommendedName>
</protein>
<proteinExistence type="predicted"/>